<evidence type="ECO:0000313" key="2">
    <source>
        <dbReference type="EMBL" id="DAD95879.1"/>
    </source>
</evidence>
<name>A0A8S5NND8_9CAUD</name>
<dbReference type="EMBL" id="BK015204">
    <property type="protein sequence ID" value="DAD95879.1"/>
    <property type="molecule type" value="Genomic_DNA"/>
</dbReference>
<proteinExistence type="predicted"/>
<evidence type="ECO:0000256" key="1">
    <source>
        <dbReference type="SAM" id="MobiDB-lite"/>
    </source>
</evidence>
<sequence length="68" mass="7852">MAKYNVLKKFRDKETKEVYEAGTVIDMTVKRAEEVAVNLDDSFLERVEEKKDDKKAGKGDQKEDKKGK</sequence>
<reference evidence="2" key="1">
    <citation type="journal article" date="2021" name="Proc. Natl. Acad. Sci. U.S.A.">
        <title>A Catalog of Tens of Thousands of Viruses from Human Metagenomes Reveals Hidden Associations with Chronic Diseases.</title>
        <authorList>
            <person name="Tisza M.J."/>
            <person name="Buck C.B."/>
        </authorList>
    </citation>
    <scope>NUCLEOTIDE SEQUENCE</scope>
    <source>
        <strain evidence="2">Ct1is2</strain>
    </source>
</reference>
<organism evidence="2">
    <name type="scientific">Siphoviridae sp. ct1is2</name>
    <dbReference type="NCBI Taxonomy" id="2826273"/>
    <lineage>
        <taxon>Viruses</taxon>
        <taxon>Duplodnaviria</taxon>
        <taxon>Heunggongvirae</taxon>
        <taxon>Uroviricota</taxon>
        <taxon>Caudoviricetes</taxon>
    </lineage>
</organism>
<feature type="region of interest" description="Disordered" evidence="1">
    <location>
        <begin position="48"/>
        <end position="68"/>
    </location>
</feature>
<protein>
    <submittedName>
        <fullName evidence="2">Uncharacterized protein</fullName>
    </submittedName>
</protein>
<accession>A0A8S5NND8</accession>